<accession>A0A0D9XQX1</accession>
<dbReference type="EnsemblPlants" id="LPERR11G07570.1">
    <property type="protein sequence ID" value="LPERR11G07570.1"/>
    <property type="gene ID" value="LPERR11G07570"/>
</dbReference>
<name>A0A0D9XQX1_9ORYZ</name>
<evidence type="ECO:0000313" key="2">
    <source>
        <dbReference type="EnsemblPlants" id="LPERR11G07570.1"/>
    </source>
</evidence>
<proteinExistence type="predicted"/>
<feature type="compositionally biased region" description="Low complexity" evidence="1">
    <location>
        <begin position="39"/>
        <end position="55"/>
    </location>
</feature>
<reference evidence="2" key="3">
    <citation type="submission" date="2015-04" db="UniProtKB">
        <authorList>
            <consortium name="EnsemblPlants"/>
        </authorList>
    </citation>
    <scope>IDENTIFICATION</scope>
</reference>
<dbReference type="Proteomes" id="UP000032180">
    <property type="component" value="Chromosome 11"/>
</dbReference>
<feature type="region of interest" description="Disordered" evidence="1">
    <location>
        <begin position="1"/>
        <end position="55"/>
    </location>
</feature>
<evidence type="ECO:0000256" key="1">
    <source>
        <dbReference type="SAM" id="MobiDB-lite"/>
    </source>
</evidence>
<dbReference type="AlphaFoldDB" id="A0A0D9XQX1"/>
<keyword evidence="3" id="KW-1185">Reference proteome</keyword>
<dbReference type="HOGENOM" id="CLU_3035243_0_0_1"/>
<sequence>MSPSHLGAMGRPGLAEARLGFSPVHRRRGGGRKETTGASSLARGPRGPRGASSRP</sequence>
<protein>
    <submittedName>
        <fullName evidence="2">Uncharacterized protein</fullName>
    </submittedName>
</protein>
<organism evidence="2 3">
    <name type="scientific">Leersia perrieri</name>
    <dbReference type="NCBI Taxonomy" id="77586"/>
    <lineage>
        <taxon>Eukaryota</taxon>
        <taxon>Viridiplantae</taxon>
        <taxon>Streptophyta</taxon>
        <taxon>Embryophyta</taxon>
        <taxon>Tracheophyta</taxon>
        <taxon>Spermatophyta</taxon>
        <taxon>Magnoliopsida</taxon>
        <taxon>Liliopsida</taxon>
        <taxon>Poales</taxon>
        <taxon>Poaceae</taxon>
        <taxon>BOP clade</taxon>
        <taxon>Oryzoideae</taxon>
        <taxon>Oryzeae</taxon>
        <taxon>Oryzinae</taxon>
        <taxon>Leersia</taxon>
    </lineage>
</organism>
<dbReference type="Gramene" id="LPERR11G07570.1">
    <property type="protein sequence ID" value="LPERR11G07570.1"/>
    <property type="gene ID" value="LPERR11G07570"/>
</dbReference>
<reference evidence="3" key="2">
    <citation type="submission" date="2013-12" db="EMBL/GenBank/DDBJ databases">
        <authorList>
            <person name="Yu Y."/>
            <person name="Lee S."/>
            <person name="de Baynast K."/>
            <person name="Wissotski M."/>
            <person name="Liu L."/>
            <person name="Talag J."/>
            <person name="Goicoechea J."/>
            <person name="Angelova A."/>
            <person name="Jetty R."/>
            <person name="Kudrna D."/>
            <person name="Golser W."/>
            <person name="Rivera L."/>
            <person name="Zhang J."/>
            <person name="Wing R."/>
        </authorList>
    </citation>
    <scope>NUCLEOTIDE SEQUENCE</scope>
</reference>
<evidence type="ECO:0000313" key="3">
    <source>
        <dbReference type="Proteomes" id="UP000032180"/>
    </source>
</evidence>
<reference evidence="2 3" key="1">
    <citation type="submission" date="2012-08" db="EMBL/GenBank/DDBJ databases">
        <title>Oryza genome evolution.</title>
        <authorList>
            <person name="Wing R.A."/>
        </authorList>
    </citation>
    <scope>NUCLEOTIDE SEQUENCE</scope>
</reference>